<dbReference type="EMBL" id="PVTI01000016">
    <property type="protein sequence ID" value="PRY57143.1"/>
    <property type="molecule type" value="Genomic_DNA"/>
</dbReference>
<organism evidence="1 2">
    <name type="scientific">Knoellia remsis</name>
    <dbReference type="NCBI Taxonomy" id="407159"/>
    <lineage>
        <taxon>Bacteria</taxon>
        <taxon>Bacillati</taxon>
        <taxon>Actinomycetota</taxon>
        <taxon>Actinomycetes</taxon>
        <taxon>Micrococcales</taxon>
        <taxon>Intrasporangiaceae</taxon>
        <taxon>Knoellia</taxon>
    </lineage>
</organism>
<proteinExistence type="predicted"/>
<evidence type="ECO:0000313" key="2">
    <source>
        <dbReference type="Proteomes" id="UP000237822"/>
    </source>
</evidence>
<protein>
    <recommendedName>
        <fullName evidence="3">Ribbon-helix-helix CopG family protein</fullName>
    </recommendedName>
</protein>
<name>A0A2T0UGR1_9MICO</name>
<reference evidence="1 2" key="1">
    <citation type="submission" date="2018-03" db="EMBL/GenBank/DDBJ databases">
        <title>Genomic Encyclopedia of Archaeal and Bacterial Type Strains, Phase II (KMG-II): from individual species to whole genera.</title>
        <authorList>
            <person name="Goeker M."/>
        </authorList>
    </citation>
    <scope>NUCLEOTIDE SEQUENCE [LARGE SCALE GENOMIC DNA]</scope>
    <source>
        <strain evidence="1 2">ATCC BAA-1496</strain>
    </source>
</reference>
<accession>A0A2T0UGR1</accession>
<dbReference type="AlphaFoldDB" id="A0A2T0UGR1"/>
<sequence>MVQRIEVLLSDAERLLLDTEAARTGRSMSALVGDAITRTYATDRGMDADLAAIDVAFGAWGDVDIEGREWVERLRSGSRLGHST</sequence>
<dbReference type="Proteomes" id="UP000237822">
    <property type="component" value="Unassembled WGS sequence"/>
</dbReference>
<gene>
    <name evidence="1" type="ORF">BCF74_11665</name>
</gene>
<keyword evidence="2" id="KW-1185">Reference proteome</keyword>
<evidence type="ECO:0000313" key="1">
    <source>
        <dbReference type="EMBL" id="PRY57143.1"/>
    </source>
</evidence>
<evidence type="ECO:0008006" key="3">
    <source>
        <dbReference type="Google" id="ProtNLM"/>
    </source>
</evidence>
<comment type="caution">
    <text evidence="1">The sequence shown here is derived from an EMBL/GenBank/DDBJ whole genome shotgun (WGS) entry which is preliminary data.</text>
</comment>